<name>A0A0B6Z1W9_9EUPU</name>
<reference evidence="1" key="1">
    <citation type="submission" date="2014-12" db="EMBL/GenBank/DDBJ databases">
        <title>Insight into the proteome of Arion vulgaris.</title>
        <authorList>
            <person name="Aradska J."/>
            <person name="Bulat T."/>
            <person name="Smidak R."/>
            <person name="Sarate P."/>
            <person name="Gangsoo J."/>
            <person name="Sialana F."/>
            <person name="Bilban M."/>
            <person name="Lubec G."/>
        </authorList>
    </citation>
    <scope>NUCLEOTIDE SEQUENCE</scope>
    <source>
        <tissue evidence="1">Skin</tissue>
    </source>
</reference>
<protein>
    <submittedName>
        <fullName evidence="1">Uncharacterized protein</fullName>
    </submittedName>
</protein>
<organism evidence="1">
    <name type="scientific">Arion vulgaris</name>
    <dbReference type="NCBI Taxonomy" id="1028688"/>
    <lineage>
        <taxon>Eukaryota</taxon>
        <taxon>Metazoa</taxon>
        <taxon>Spiralia</taxon>
        <taxon>Lophotrochozoa</taxon>
        <taxon>Mollusca</taxon>
        <taxon>Gastropoda</taxon>
        <taxon>Heterobranchia</taxon>
        <taxon>Euthyneura</taxon>
        <taxon>Panpulmonata</taxon>
        <taxon>Eupulmonata</taxon>
        <taxon>Stylommatophora</taxon>
        <taxon>Helicina</taxon>
        <taxon>Arionoidea</taxon>
        <taxon>Arionidae</taxon>
        <taxon>Arion</taxon>
    </lineage>
</organism>
<feature type="non-terminal residue" evidence="1">
    <location>
        <position position="1"/>
    </location>
</feature>
<proteinExistence type="predicted"/>
<accession>A0A0B6Z1W9</accession>
<dbReference type="AlphaFoldDB" id="A0A0B6Z1W9"/>
<gene>
    <name evidence="1" type="primary">ORF45555</name>
</gene>
<sequence length="69" mass="7998">FYLYDLTNFTLSLIYVTDKFWSYHINDKFQNASLILLKGRIAKSTGRLKLMTNNFSKDCKASSKPVRAT</sequence>
<evidence type="ECO:0000313" key="1">
    <source>
        <dbReference type="EMBL" id="CEK62579.1"/>
    </source>
</evidence>
<dbReference type="EMBL" id="HACG01015714">
    <property type="protein sequence ID" value="CEK62579.1"/>
    <property type="molecule type" value="Transcribed_RNA"/>
</dbReference>